<dbReference type="Proteomes" id="UP000095598">
    <property type="component" value="Unassembled WGS sequence"/>
</dbReference>
<keyword evidence="1" id="KW-1133">Transmembrane helix</keyword>
<evidence type="ECO:0000313" key="3">
    <source>
        <dbReference type="Proteomes" id="UP000095598"/>
    </source>
</evidence>
<reference evidence="2 3" key="1">
    <citation type="submission" date="2015-09" db="EMBL/GenBank/DDBJ databases">
        <authorList>
            <consortium name="Pathogen Informatics"/>
        </authorList>
    </citation>
    <scope>NUCLEOTIDE SEQUENCE [LARGE SCALE GENOMIC DNA]</scope>
    <source>
        <strain evidence="2 3">2789STDY5608868</strain>
    </source>
</reference>
<organism evidence="2 3">
    <name type="scientific">Anaerostipes hadrus</name>
    <dbReference type="NCBI Taxonomy" id="649756"/>
    <lineage>
        <taxon>Bacteria</taxon>
        <taxon>Bacillati</taxon>
        <taxon>Bacillota</taxon>
        <taxon>Clostridia</taxon>
        <taxon>Lachnospirales</taxon>
        <taxon>Lachnospiraceae</taxon>
        <taxon>Anaerostipes</taxon>
    </lineage>
</organism>
<feature type="transmembrane region" description="Helical" evidence="1">
    <location>
        <begin position="68"/>
        <end position="86"/>
    </location>
</feature>
<gene>
    <name evidence="2" type="ORF">ERS852425_02685</name>
</gene>
<evidence type="ECO:0000256" key="1">
    <source>
        <dbReference type="SAM" id="Phobius"/>
    </source>
</evidence>
<protein>
    <submittedName>
        <fullName evidence="2">Uncharacterized protein</fullName>
    </submittedName>
</protein>
<keyword evidence="1" id="KW-0812">Transmembrane</keyword>
<dbReference type="RefSeq" id="WP_055259499.1">
    <property type="nucleotide sequence ID" value="NZ_CYXT01000023.1"/>
</dbReference>
<sequence>MKNEKLQWKKWNWLLYGFLGFLCPPLGFILFVYYDIKNPKIAKSAGIGALIPIILIIAYTFLTEFSNFFEDLFGGLAFLLLGLSGFGG</sequence>
<feature type="transmembrane region" description="Helical" evidence="1">
    <location>
        <begin position="13"/>
        <end position="34"/>
    </location>
</feature>
<accession>A0A173U9S3</accession>
<keyword evidence="1" id="KW-0472">Membrane</keyword>
<feature type="transmembrane region" description="Helical" evidence="1">
    <location>
        <begin position="41"/>
        <end position="62"/>
    </location>
</feature>
<dbReference type="AlphaFoldDB" id="A0A173U9S3"/>
<evidence type="ECO:0000313" key="2">
    <source>
        <dbReference type="EMBL" id="CUN11027.1"/>
    </source>
</evidence>
<dbReference type="EMBL" id="CYXT01000023">
    <property type="protein sequence ID" value="CUN11027.1"/>
    <property type="molecule type" value="Genomic_DNA"/>
</dbReference>
<name>A0A173U9S3_ANAHA</name>
<proteinExistence type="predicted"/>